<proteinExistence type="predicted"/>
<reference evidence="2" key="1">
    <citation type="journal article" date="2008" name="Nat. Genet.">
        <title>The Pristionchus pacificus genome provides a unique perspective on nematode lifestyle and parasitism.</title>
        <authorList>
            <person name="Dieterich C."/>
            <person name="Clifton S.W."/>
            <person name="Schuster L.N."/>
            <person name="Chinwalla A."/>
            <person name="Delehaunty K."/>
            <person name="Dinkelacker I."/>
            <person name="Fulton L."/>
            <person name="Fulton R."/>
            <person name="Godfrey J."/>
            <person name="Minx P."/>
            <person name="Mitreva M."/>
            <person name="Roeseler W."/>
            <person name="Tian H."/>
            <person name="Witte H."/>
            <person name="Yang S.P."/>
            <person name="Wilson R.K."/>
            <person name="Sommer R.J."/>
        </authorList>
    </citation>
    <scope>NUCLEOTIDE SEQUENCE [LARGE SCALE GENOMIC DNA]</scope>
    <source>
        <strain evidence="2">PS312</strain>
    </source>
</reference>
<protein>
    <submittedName>
        <fullName evidence="1">Uncharacterized protein</fullName>
    </submittedName>
</protein>
<organism evidence="1 2">
    <name type="scientific">Pristionchus pacificus</name>
    <name type="common">Parasitic nematode worm</name>
    <dbReference type="NCBI Taxonomy" id="54126"/>
    <lineage>
        <taxon>Eukaryota</taxon>
        <taxon>Metazoa</taxon>
        <taxon>Ecdysozoa</taxon>
        <taxon>Nematoda</taxon>
        <taxon>Chromadorea</taxon>
        <taxon>Rhabditida</taxon>
        <taxon>Rhabditina</taxon>
        <taxon>Diplogasteromorpha</taxon>
        <taxon>Diplogasteroidea</taxon>
        <taxon>Neodiplogasteridae</taxon>
        <taxon>Pristionchus</taxon>
    </lineage>
</organism>
<accession>A0A8R1UQ23</accession>
<dbReference type="Proteomes" id="UP000005239">
    <property type="component" value="Unassembled WGS sequence"/>
</dbReference>
<dbReference type="AlphaFoldDB" id="A0A2A6BLT7"/>
<evidence type="ECO:0000313" key="1">
    <source>
        <dbReference type="EnsemblMetazoa" id="PPA35831.1"/>
    </source>
</evidence>
<name>A0A2A6BLT7_PRIPA</name>
<sequence>MANRNTASRRLIGRFVCEAGLATGFNPACKGRETPKQAWLNLHVWPSRLQSISESFKPNRRVPMPICHPYSPPHISFQSCSYTKTPAEFMLPSLHL</sequence>
<gene>
    <name evidence="1" type="primary">WBGene00274200</name>
</gene>
<accession>A0A2A6BLT7</accession>
<keyword evidence="2" id="KW-1185">Reference proteome</keyword>
<dbReference type="EnsemblMetazoa" id="PPA35831.1">
    <property type="protein sequence ID" value="PPA35831.1"/>
    <property type="gene ID" value="WBGene00274200"/>
</dbReference>
<evidence type="ECO:0000313" key="2">
    <source>
        <dbReference type="Proteomes" id="UP000005239"/>
    </source>
</evidence>
<reference evidence="1" key="2">
    <citation type="submission" date="2022-06" db="UniProtKB">
        <authorList>
            <consortium name="EnsemblMetazoa"/>
        </authorList>
    </citation>
    <scope>IDENTIFICATION</scope>
    <source>
        <strain evidence="1">PS312</strain>
    </source>
</reference>